<feature type="compositionally biased region" description="Basic and acidic residues" evidence="15">
    <location>
        <begin position="349"/>
        <end position="362"/>
    </location>
</feature>
<dbReference type="InterPro" id="IPR018247">
    <property type="entry name" value="EF_Hand_1_Ca_BS"/>
</dbReference>
<evidence type="ECO:0000256" key="14">
    <source>
        <dbReference type="PROSITE-ProRule" id="PRU00239"/>
    </source>
</evidence>
<keyword evidence="4" id="KW-0479">Metal-binding</keyword>
<dbReference type="SMART" id="SM00720">
    <property type="entry name" value="calpain_III"/>
    <property type="match status" value="1"/>
</dbReference>
<evidence type="ECO:0000256" key="4">
    <source>
        <dbReference type="ARBA" id="ARBA00022723"/>
    </source>
</evidence>
<evidence type="ECO:0000256" key="7">
    <source>
        <dbReference type="ARBA" id="ARBA00022807"/>
    </source>
</evidence>
<keyword evidence="7" id="KW-0788">Thiol protease</keyword>
<evidence type="ECO:0000256" key="13">
    <source>
        <dbReference type="PIRSR" id="PIRSR622684-1"/>
    </source>
</evidence>
<dbReference type="PROSITE" id="PS00018">
    <property type="entry name" value="EF_HAND_1"/>
    <property type="match status" value="1"/>
</dbReference>
<dbReference type="GeneTree" id="ENSGT00940000154784"/>
<evidence type="ECO:0000256" key="12">
    <source>
        <dbReference type="ARBA" id="ARBA00075523"/>
    </source>
</evidence>
<dbReference type="FunFam" id="1.10.238.10:FF:000065">
    <property type="entry name" value="calpain-3 isoform X1"/>
    <property type="match status" value="1"/>
</dbReference>
<dbReference type="Gene3D" id="2.60.120.380">
    <property type="match status" value="1"/>
</dbReference>
<dbReference type="InterPro" id="IPR022682">
    <property type="entry name" value="Calpain_domain_III"/>
</dbReference>
<evidence type="ECO:0000256" key="9">
    <source>
        <dbReference type="ARBA" id="ARBA00023329"/>
    </source>
</evidence>
<dbReference type="SUPFAM" id="SSF54001">
    <property type="entry name" value="Cysteine proteinases"/>
    <property type="match status" value="1"/>
</dbReference>
<dbReference type="SMART" id="SM00230">
    <property type="entry name" value="CysPc"/>
    <property type="match status" value="1"/>
</dbReference>
<dbReference type="InterPro" id="IPR033883">
    <property type="entry name" value="C2_III"/>
</dbReference>
<reference evidence="18" key="1">
    <citation type="submission" date="2025-08" db="UniProtKB">
        <authorList>
            <consortium name="Ensembl"/>
        </authorList>
    </citation>
    <scope>IDENTIFICATION</scope>
</reference>
<dbReference type="GO" id="GO:0006508">
    <property type="term" value="P:proteolysis"/>
    <property type="evidence" value="ECO:0007669"/>
    <property type="project" value="UniProtKB-KW"/>
</dbReference>
<evidence type="ECO:0000256" key="10">
    <source>
        <dbReference type="ARBA" id="ARBA00059979"/>
    </source>
</evidence>
<keyword evidence="5" id="KW-0677">Repeat</keyword>
<organism evidence="18">
    <name type="scientific">Petromyzon marinus</name>
    <name type="common">Sea lamprey</name>
    <dbReference type="NCBI Taxonomy" id="7757"/>
    <lineage>
        <taxon>Eukaryota</taxon>
        <taxon>Metazoa</taxon>
        <taxon>Chordata</taxon>
        <taxon>Craniata</taxon>
        <taxon>Vertebrata</taxon>
        <taxon>Cyclostomata</taxon>
        <taxon>Hyperoartia</taxon>
        <taxon>Petromyzontiformes</taxon>
        <taxon>Petromyzontidae</taxon>
        <taxon>Petromyzon</taxon>
    </lineage>
</organism>
<dbReference type="AlphaFoldDB" id="S4RRL7"/>
<feature type="active site" evidence="13">
    <location>
        <position position="100"/>
    </location>
</feature>
<protein>
    <recommendedName>
        <fullName evidence="12">Calcium-activated neutral proteinase 11</fullName>
    </recommendedName>
</protein>
<dbReference type="GO" id="GO:0001669">
    <property type="term" value="C:acrosomal vesicle"/>
    <property type="evidence" value="ECO:0007669"/>
    <property type="project" value="UniProtKB-SubCell"/>
</dbReference>
<dbReference type="Gene3D" id="1.10.238.10">
    <property type="entry name" value="EF-hand"/>
    <property type="match status" value="1"/>
</dbReference>
<dbReference type="FunFam" id="2.60.120.380:FF:000001">
    <property type="entry name" value="Calpain-1 catalytic subunit"/>
    <property type="match status" value="1"/>
</dbReference>
<dbReference type="HOGENOM" id="CLU_010982_0_0_1"/>
<dbReference type="InterPro" id="IPR001300">
    <property type="entry name" value="Peptidase_C2_calpain_cat"/>
</dbReference>
<dbReference type="InterPro" id="IPR022683">
    <property type="entry name" value="Calpain_III"/>
</dbReference>
<feature type="domain" description="Calpain catalytic" evidence="16">
    <location>
        <begin position="1"/>
        <end position="158"/>
    </location>
</feature>
<evidence type="ECO:0000313" key="18">
    <source>
        <dbReference type="Ensembl" id="ENSPMAP00000007853.1"/>
    </source>
</evidence>
<dbReference type="InterPro" id="IPR002048">
    <property type="entry name" value="EF_hand_dom"/>
</dbReference>
<evidence type="ECO:0000256" key="5">
    <source>
        <dbReference type="ARBA" id="ARBA00022737"/>
    </source>
</evidence>
<dbReference type="STRING" id="7757.ENSPMAP00000007853"/>
<sequence>RLQGSYEALSGGSTTEGFEDFTGGVAESIELNKPPSNLWRMLQQATLRGSLMGCSINITSQADSEAITSRKLVKGHAYSLTGTTEVDYQGQMVRLVRIRNPWGQVEWTGAWSDNAPQWGYVSDEDRGRLQVSQEDGEFWMSFEDFLRQFSRLEICNLTPDALDDDSLGHWSANNFEGSWVRGCSAGGCRNFIVHLWEKWKFHLKHTEEDDDPHDNEAGCTFIVALMQKERRKKRRQGGDVLTVGYAIYEVPEQFVGQPQVKLKKDYFQYHSSKARSEVFINLREVSQRFTLPAGEYIVVPSTFEPNQEADFILRIFSEKQSVTVSARTTTSNTSPHSPTHTCTYTNTRIPHDGCSHTRERAHSRARTPTPRHSDAPTSFTSFKFSSTCPRFYKLFDRLAGEDQEISAKELQSILNRVVSKLHSTVTTDGFGLEACRSMVSLMDKDGTAKLGVKEFNFLWKKIKNWQQIFLEYDTDSTGTMNSMEMRLALEAAGFRLNEKLNQIVTTRYADGENGITIDFDNYVCCLVRLETMFRTFQALEKDGNEKINLNLPQFLHVTMFA</sequence>
<comment type="subcellular location">
    <subcellularLocation>
        <location evidence="1">Cytoplasmic vesicle</location>
        <location evidence="1">Secretory vesicle</location>
        <location evidence="1">Acrosome</location>
    </subcellularLocation>
</comment>
<dbReference type="InterPro" id="IPR011992">
    <property type="entry name" value="EF-hand-dom_pair"/>
</dbReference>
<evidence type="ECO:0000256" key="8">
    <source>
        <dbReference type="ARBA" id="ARBA00022837"/>
    </source>
</evidence>
<dbReference type="InterPro" id="IPR022684">
    <property type="entry name" value="Calpain_cysteine_protease"/>
</dbReference>
<comment type="subunit">
    <text evidence="11">Heterodimer of a large (catalytic) and a small (regulatory) subunit.</text>
</comment>
<feature type="active site" evidence="13">
    <location>
        <position position="76"/>
    </location>
</feature>
<feature type="region of interest" description="Disordered" evidence="15">
    <location>
        <begin position="327"/>
        <end position="376"/>
    </location>
</feature>
<evidence type="ECO:0000256" key="6">
    <source>
        <dbReference type="ARBA" id="ARBA00022801"/>
    </source>
</evidence>
<feature type="domain" description="EF-hand" evidence="17">
    <location>
        <begin position="460"/>
        <end position="495"/>
    </location>
</feature>
<keyword evidence="9" id="KW-0968">Cytoplasmic vesicle</keyword>
<evidence type="ECO:0000256" key="11">
    <source>
        <dbReference type="ARBA" id="ARBA00063791"/>
    </source>
</evidence>
<dbReference type="Ensembl" id="ENSPMAT00000007888.1">
    <property type="protein sequence ID" value="ENSPMAP00000007853.1"/>
    <property type="gene ID" value="ENSPMAG00000007039.1"/>
</dbReference>
<feature type="compositionally biased region" description="Low complexity" evidence="15">
    <location>
        <begin position="328"/>
        <end position="345"/>
    </location>
</feature>
<dbReference type="SUPFAM" id="SSF49758">
    <property type="entry name" value="Calpain large subunit, middle domain (domain III)"/>
    <property type="match status" value="1"/>
</dbReference>
<evidence type="ECO:0000256" key="15">
    <source>
        <dbReference type="SAM" id="MobiDB-lite"/>
    </source>
</evidence>
<dbReference type="FunFam" id="3.90.70.10:FF:000001">
    <property type="entry name" value="Calpain-1 catalytic subunit"/>
    <property type="match status" value="1"/>
</dbReference>
<dbReference type="Gene3D" id="3.90.70.10">
    <property type="entry name" value="Cysteine proteinases"/>
    <property type="match status" value="1"/>
</dbReference>
<keyword evidence="8" id="KW-0106">Calcium</keyword>
<dbReference type="SUPFAM" id="SSF47473">
    <property type="entry name" value="EF-hand"/>
    <property type="match status" value="1"/>
</dbReference>
<dbReference type="InterPro" id="IPR038765">
    <property type="entry name" value="Papain-like_cys_pep_sf"/>
</dbReference>
<dbReference type="Pfam" id="PF01067">
    <property type="entry name" value="Calpain_III"/>
    <property type="match status" value="1"/>
</dbReference>
<dbReference type="GO" id="GO:0005509">
    <property type="term" value="F:calcium ion binding"/>
    <property type="evidence" value="ECO:0007669"/>
    <property type="project" value="InterPro"/>
</dbReference>
<dbReference type="Pfam" id="PF00648">
    <property type="entry name" value="Peptidase_C2"/>
    <property type="match status" value="1"/>
</dbReference>
<comment type="function">
    <text evidence="10">Calcium-regulated non-lysosomal thiol-protease which catalyzes limited proteolysis of substrates involved in cytoskeletal remodeling and signal transduction.</text>
</comment>
<dbReference type="PROSITE" id="PS50203">
    <property type="entry name" value="CALPAIN_CAT"/>
    <property type="match status" value="1"/>
</dbReference>
<dbReference type="InterPro" id="IPR036213">
    <property type="entry name" value="Calpain_III_sf"/>
</dbReference>
<dbReference type="PANTHER" id="PTHR10183">
    <property type="entry name" value="CALPAIN"/>
    <property type="match status" value="1"/>
</dbReference>
<comment type="similarity">
    <text evidence="2">Belongs to the peptidase C2 family.</text>
</comment>
<dbReference type="OMA" id="DSCRNMI"/>
<reference evidence="18" key="2">
    <citation type="submission" date="2025-09" db="UniProtKB">
        <authorList>
            <consortium name="Ensembl"/>
        </authorList>
    </citation>
    <scope>IDENTIFICATION</scope>
</reference>
<evidence type="ECO:0000259" key="17">
    <source>
        <dbReference type="PROSITE" id="PS50222"/>
    </source>
</evidence>
<dbReference type="PANTHER" id="PTHR10183:SF433">
    <property type="entry name" value="CALPAIN-A-RELATED"/>
    <property type="match status" value="1"/>
</dbReference>
<dbReference type="PROSITE" id="PS50222">
    <property type="entry name" value="EF_HAND_2"/>
    <property type="match status" value="1"/>
</dbReference>
<dbReference type="PRINTS" id="PR00704">
    <property type="entry name" value="CALPAIN"/>
</dbReference>
<dbReference type="GO" id="GO:0004198">
    <property type="term" value="F:calcium-dependent cysteine-type endopeptidase activity"/>
    <property type="evidence" value="ECO:0007669"/>
    <property type="project" value="InterPro"/>
</dbReference>
<accession>S4RRL7</accession>
<evidence type="ECO:0000259" key="16">
    <source>
        <dbReference type="PROSITE" id="PS50203"/>
    </source>
</evidence>
<evidence type="ECO:0000256" key="3">
    <source>
        <dbReference type="ARBA" id="ARBA00022670"/>
    </source>
</evidence>
<keyword evidence="3" id="KW-0645">Protease</keyword>
<evidence type="ECO:0000256" key="1">
    <source>
        <dbReference type="ARBA" id="ARBA00004218"/>
    </source>
</evidence>
<comment type="caution">
    <text evidence="14">Lacks conserved residue(s) required for the propagation of feature annotation.</text>
</comment>
<evidence type="ECO:0000256" key="2">
    <source>
        <dbReference type="ARBA" id="ARBA00007623"/>
    </source>
</evidence>
<dbReference type="CDD" id="cd00214">
    <property type="entry name" value="Calpain_III"/>
    <property type="match status" value="1"/>
</dbReference>
<keyword evidence="6" id="KW-0378">Hydrolase</keyword>
<name>S4RRL7_PETMA</name>
<proteinExistence type="inferred from homology"/>